<evidence type="ECO:0000256" key="3">
    <source>
        <dbReference type="ARBA" id="ARBA00023163"/>
    </source>
</evidence>
<evidence type="ECO:0000256" key="2">
    <source>
        <dbReference type="ARBA" id="ARBA00023125"/>
    </source>
</evidence>
<comment type="caution">
    <text evidence="5">The sequence shown here is derived from an EMBL/GenBank/DDBJ whole genome shotgun (WGS) entry which is preliminary data.</text>
</comment>
<dbReference type="InterPro" id="IPR018060">
    <property type="entry name" value="HTH_AraC"/>
</dbReference>
<reference evidence="5" key="1">
    <citation type="submission" date="2019-10" db="EMBL/GenBank/DDBJ databases">
        <title>Description of Paenibacillus glebae sp. nov.</title>
        <authorList>
            <person name="Carlier A."/>
            <person name="Qi S."/>
        </authorList>
    </citation>
    <scope>NUCLEOTIDE SEQUENCE</scope>
    <source>
        <strain evidence="5">LMG 31456</strain>
    </source>
</reference>
<dbReference type="SMART" id="SM00342">
    <property type="entry name" value="HTH_ARAC"/>
    <property type="match status" value="1"/>
</dbReference>
<dbReference type="PANTHER" id="PTHR43280:SF2">
    <property type="entry name" value="HTH-TYPE TRANSCRIPTIONAL REGULATOR EXSA"/>
    <property type="match status" value="1"/>
</dbReference>
<name>A0A972GTD4_9BACL</name>
<dbReference type="AlphaFoldDB" id="A0A972GTD4"/>
<dbReference type="SUPFAM" id="SSF46689">
    <property type="entry name" value="Homeodomain-like"/>
    <property type="match status" value="2"/>
</dbReference>
<gene>
    <name evidence="5" type="ORF">GC093_12745</name>
</gene>
<evidence type="ECO:0000256" key="1">
    <source>
        <dbReference type="ARBA" id="ARBA00023015"/>
    </source>
</evidence>
<evidence type="ECO:0000313" key="6">
    <source>
        <dbReference type="Proteomes" id="UP000641588"/>
    </source>
</evidence>
<dbReference type="PROSITE" id="PS01124">
    <property type="entry name" value="HTH_ARAC_FAMILY_2"/>
    <property type="match status" value="1"/>
</dbReference>
<organism evidence="5 6">
    <name type="scientific">Paenibacillus foliorum</name>
    <dbReference type="NCBI Taxonomy" id="2654974"/>
    <lineage>
        <taxon>Bacteria</taxon>
        <taxon>Bacillati</taxon>
        <taxon>Bacillota</taxon>
        <taxon>Bacilli</taxon>
        <taxon>Bacillales</taxon>
        <taxon>Paenibacillaceae</taxon>
        <taxon>Paenibacillus</taxon>
    </lineage>
</organism>
<dbReference type="GO" id="GO:0043565">
    <property type="term" value="F:sequence-specific DNA binding"/>
    <property type="evidence" value="ECO:0007669"/>
    <property type="project" value="InterPro"/>
</dbReference>
<protein>
    <submittedName>
        <fullName evidence="5">AraC family transcriptional regulator</fullName>
    </submittedName>
</protein>
<keyword evidence="3" id="KW-0804">Transcription</keyword>
<keyword evidence="1" id="KW-0805">Transcription regulation</keyword>
<keyword evidence="2" id="KW-0238">DNA-binding</keyword>
<sequence length="294" mass="33625">MILGAGHMSELRDSQLQLLWTARIDYSTSSRVEPHQHNDYEQLLVILSGDGEVCIGEQHYTMKEGSAYLLLRGVSHSFQFKRDTITLDFKFRLSDSRIMEALGSAEPYCICRGTELTEIKQWYKMSLQQMRNPVSVHPLRIEAGFKSTLVSLLLSGAAVHASPYAALPSVDDNEPLVHYLKTNFAEKITLDLLAKHFGFNRNYLIKIFYDKTGITPIQFLQAIRLEKSKEYLEFTSLSISEVADKVGWTLPYFSKILKKQVGLSPSQYRDSLLNAVGKDIILEHDFLNEWRIVR</sequence>
<dbReference type="InterPro" id="IPR011051">
    <property type="entry name" value="RmlC_Cupin_sf"/>
</dbReference>
<keyword evidence="6" id="KW-1185">Reference proteome</keyword>
<dbReference type="Gene3D" id="2.60.120.10">
    <property type="entry name" value="Jelly Rolls"/>
    <property type="match status" value="1"/>
</dbReference>
<dbReference type="InterPro" id="IPR013096">
    <property type="entry name" value="Cupin_2"/>
</dbReference>
<dbReference type="GO" id="GO:0003700">
    <property type="term" value="F:DNA-binding transcription factor activity"/>
    <property type="evidence" value="ECO:0007669"/>
    <property type="project" value="InterPro"/>
</dbReference>
<dbReference type="Pfam" id="PF07883">
    <property type="entry name" value="Cupin_2"/>
    <property type="match status" value="1"/>
</dbReference>
<dbReference type="Proteomes" id="UP000641588">
    <property type="component" value="Unassembled WGS sequence"/>
</dbReference>
<dbReference type="PANTHER" id="PTHR43280">
    <property type="entry name" value="ARAC-FAMILY TRANSCRIPTIONAL REGULATOR"/>
    <property type="match status" value="1"/>
</dbReference>
<feature type="domain" description="HTH araC/xylS-type" evidence="4">
    <location>
        <begin position="174"/>
        <end position="271"/>
    </location>
</feature>
<dbReference type="InterPro" id="IPR009057">
    <property type="entry name" value="Homeodomain-like_sf"/>
</dbReference>
<dbReference type="Pfam" id="PF12833">
    <property type="entry name" value="HTH_18"/>
    <property type="match status" value="1"/>
</dbReference>
<dbReference type="Gene3D" id="1.10.10.60">
    <property type="entry name" value="Homeodomain-like"/>
    <property type="match status" value="2"/>
</dbReference>
<proteinExistence type="predicted"/>
<evidence type="ECO:0000313" key="5">
    <source>
        <dbReference type="EMBL" id="NOU94079.1"/>
    </source>
</evidence>
<dbReference type="EMBL" id="WHOD01000052">
    <property type="protein sequence ID" value="NOU94079.1"/>
    <property type="molecule type" value="Genomic_DNA"/>
</dbReference>
<accession>A0A972GTD4</accession>
<dbReference type="SUPFAM" id="SSF51182">
    <property type="entry name" value="RmlC-like cupins"/>
    <property type="match status" value="1"/>
</dbReference>
<dbReference type="InterPro" id="IPR014710">
    <property type="entry name" value="RmlC-like_jellyroll"/>
</dbReference>
<evidence type="ECO:0000259" key="4">
    <source>
        <dbReference type="PROSITE" id="PS01124"/>
    </source>
</evidence>